<sequence length="151" mass="16929">MSFLIHWWRSYSSDSRCGAAGTKVGWRGSRSGTGGEAATTVQVDVVVLLQSRRPQDRGVVSVRPISAVSSRPLEPDPILHAAHKMKGAIRQSFCNPFQYTLHPPLYLTLLSVVSYFLTQSHTRQRSTVLGREPCAQNERKRERNTHNTDLL</sequence>
<keyword evidence="3" id="KW-1185">Reference proteome</keyword>
<evidence type="ECO:0000256" key="1">
    <source>
        <dbReference type="SAM" id="MobiDB-lite"/>
    </source>
</evidence>
<dbReference type="AlphaFoldDB" id="A0ABD0J7F1"/>
<proteinExistence type="predicted"/>
<dbReference type="Proteomes" id="UP001519460">
    <property type="component" value="Unassembled WGS sequence"/>
</dbReference>
<name>A0ABD0J7F1_9CAEN</name>
<evidence type="ECO:0000313" key="3">
    <source>
        <dbReference type="Proteomes" id="UP001519460"/>
    </source>
</evidence>
<reference evidence="2 3" key="1">
    <citation type="journal article" date="2023" name="Sci. Data">
        <title>Genome assembly of the Korean intertidal mud-creeper Batillaria attramentaria.</title>
        <authorList>
            <person name="Patra A.K."/>
            <person name="Ho P.T."/>
            <person name="Jun S."/>
            <person name="Lee S.J."/>
            <person name="Kim Y."/>
            <person name="Won Y.J."/>
        </authorList>
    </citation>
    <scope>NUCLEOTIDE SEQUENCE [LARGE SCALE GENOMIC DNA]</scope>
    <source>
        <strain evidence="2">Wonlab-2016</strain>
    </source>
</reference>
<organism evidence="2 3">
    <name type="scientific">Batillaria attramentaria</name>
    <dbReference type="NCBI Taxonomy" id="370345"/>
    <lineage>
        <taxon>Eukaryota</taxon>
        <taxon>Metazoa</taxon>
        <taxon>Spiralia</taxon>
        <taxon>Lophotrochozoa</taxon>
        <taxon>Mollusca</taxon>
        <taxon>Gastropoda</taxon>
        <taxon>Caenogastropoda</taxon>
        <taxon>Sorbeoconcha</taxon>
        <taxon>Cerithioidea</taxon>
        <taxon>Batillariidae</taxon>
        <taxon>Batillaria</taxon>
    </lineage>
</organism>
<dbReference type="EMBL" id="JACVVK020000590">
    <property type="protein sequence ID" value="KAK7464061.1"/>
    <property type="molecule type" value="Genomic_DNA"/>
</dbReference>
<comment type="caution">
    <text evidence="2">The sequence shown here is derived from an EMBL/GenBank/DDBJ whole genome shotgun (WGS) entry which is preliminary data.</text>
</comment>
<evidence type="ECO:0000313" key="2">
    <source>
        <dbReference type="EMBL" id="KAK7464061.1"/>
    </source>
</evidence>
<feature type="region of interest" description="Disordered" evidence="1">
    <location>
        <begin position="126"/>
        <end position="151"/>
    </location>
</feature>
<protein>
    <submittedName>
        <fullName evidence="2">Uncharacterized protein</fullName>
    </submittedName>
</protein>
<gene>
    <name evidence="2" type="ORF">BaRGS_00037949</name>
</gene>
<feature type="compositionally biased region" description="Basic and acidic residues" evidence="1">
    <location>
        <begin position="137"/>
        <end position="151"/>
    </location>
</feature>
<accession>A0ABD0J7F1</accession>